<name>A0A2V1D631_9PLEO</name>
<evidence type="ECO:0000313" key="1">
    <source>
        <dbReference type="EMBL" id="PVH92674.1"/>
    </source>
</evidence>
<gene>
    <name evidence="1" type="ORF">DM02DRAFT_543158</name>
</gene>
<sequence>DVPRYNPGPADTMNDAVNVVFLGAYFHIAFDQSRFTFVLEPICNGSGMRPFFRSLGPSAEYEHFYHDRKLYSSVIGIVILYVRFA</sequence>
<evidence type="ECO:0000313" key="2">
    <source>
        <dbReference type="Proteomes" id="UP000244855"/>
    </source>
</evidence>
<dbReference type="EMBL" id="KZ805659">
    <property type="protein sequence ID" value="PVH92674.1"/>
    <property type="molecule type" value="Genomic_DNA"/>
</dbReference>
<reference evidence="1 2" key="1">
    <citation type="journal article" date="2018" name="Sci. Rep.">
        <title>Comparative genomics provides insights into the lifestyle and reveals functional heterogeneity of dark septate endophytic fungi.</title>
        <authorList>
            <person name="Knapp D.G."/>
            <person name="Nemeth J.B."/>
            <person name="Barry K."/>
            <person name="Hainaut M."/>
            <person name="Henrissat B."/>
            <person name="Johnson J."/>
            <person name="Kuo A."/>
            <person name="Lim J.H.P."/>
            <person name="Lipzen A."/>
            <person name="Nolan M."/>
            <person name="Ohm R.A."/>
            <person name="Tamas L."/>
            <person name="Grigoriev I.V."/>
            <person name="Spatafora J.W."/>
            <person name="Nagy L.G."/>
            <person name="Kovacs G.M."/>
        </authorList>
    </citation>
    <scope>NUCLEOTIDE SEQUENCE [LARGE SCALE GENOMIC DNA]</scope>
    <source>
        <strain evidence="1 2">DSE2036</strain>
    </source>
</reference>
<dbReference type="Proteomes" id="UP000244855">
    <property type="component" value="Unassembled WGS sequence"/>
</dbReference>
<keyword evidence="2" id="KW-1185">Reference proteome</keyword>
<proteinExistence type="predicted"/>
<protein>
    <submittedName>
        <fullName evidence="1">Uncharacterized protein</fullName>
    </submittedName>
</protein>
<accession>A0A2V1D631</accession>
<organism evidence="1 2">
    <name type="scientific">Periconia macrospinosa</name>
    <dbReference type="NCBI Taxonomy" id="97972"/>
    <lineage>
        <taxon>Eukaryota</taxon>
        <taxon>Fungi</taxon>
        <taxon>Dikarya</taxon>
        <taxon>Ascomycota</taxon>
        <taxon>Pezizomycotina</taxon>
        <taxon>Dothideomycetes</taxon>
        <taxon>Pleosporomycetidae</taxon>
        <taxon>Pleosporales</taxon>
        <taxon>Massarineae</taxon>
        <taxon>Periconiaceae</taxon>
        <taxon>Periconia</taxon>
    </lineage>
</organism>
<feature type="non-terminal residue" evidence="1">
    <location>
        <position position="1"/>
    </location>
</feature>
<dbReference type="AlphaFoldDB" id="A0A2V1D631"/>